<dbReference type="Proteomes" id="UP001210261">
    <property type="component" value="Unassembled WGS sequence"/>
</dbReference>
<evidence type="ECO:0000256" key="4">
    <source>
        <dbReference type="ARBA" id="ARBA00022857"/>
    </source>
</evidence>
<comment type="catalytic activity">
    <reaction evidence="7">
        <text>shikimate + NADP(+) = 3-dehydroshikimate + NADPH + H(+)</text>
        <dbReference type="Rhea" id="RHEA:17737"/>
        <dbReference type="ChEBI" id="CHEBI:15378"/>
        <dbReference type="ChEBI" id="CHEBI:16630"/>
        <dbReference type="ChEBI" id="CHEBI:36208"/>
        <dbReference type="ChEBI" id="CHEBI:57783"/>
        <dbReference type="ChEBI" id="CHEBI:58349"/>
        <dbReference type="EC" id="1.1.1.25"/>
    </reaction>
</comment>
<evidence type="ECO:0000256" key="6">
    <source>
        <dbReference type="ARBA" id="ARBA00023141"/>
    </source>
</evidence>
<dbReference type="EMBL" id="JAQHXR010000004">
    <property type="protein sequence ID" value="MDA3969500.1"/>
    <property type="molecule type" value="Genomic_DNA"/>
</dbReference>
<keyword evidence="6" id="KW-0057">Aromatic amino acid biosynthesis</keyword>
<feature type="domain" description="Shikimate dehydrogenase substrate binding N-terminal" evidence="9">
    <location>
        <begin position="5"/>
        <end position="84"/>
    </location>
</feature>
<dbReference type="EC" id="1.1.1.25" evidence="2"/>
<dbReference type="NCBIfam" id="NF001316">
    <property type="entry name" value="PRK00258.2-5"/>
    <property type="match status" value="1"/>
</dbReference>
<keyword evidence="4" id="KW-0521">NADP</keyword>
<evidence type="ECO:0000259" key="9">
    <source>
        <dbReference type="Pfam" id="PF08501"/>
    </source>
</evidence>
<comment type="pathway">
    <text evidence="1">Metabolic intermediate biosynthesis; chorismate biosynthesis; chorismate from D-erythrose 4-phosphate and phosphoenolpyruvate: step 4/7.</text>
</comment>
<evidence type="ECO:0000313" key="10">
    <source>
        <dbReference type="EMBL" id="MDA3969500.1"/>
    </source>
</evidence>
<evidence type="ECO:0000256" key="3">
    <source>
        <dbReference type="ARBA" id="ARBA00022605"/>
    </source>
</evidence>
<dbReference type="Pfam" id="PF01488">
    <property type="entry name" value="Shikimate_DH"/>
    <property type="match status" value="1"/>
</dbReference>
<sequence length="262" mass="29260">MQFAVVGNPISHSCSPLLHNSAFIDLGIRGAYGRYLLDESKNFSALKELGLNGANITIPFKEVAFNNCDFVHGIAQKIGVVNTIIFKNSKLHGYNTDADGFFMSLDNEVKSALIIGAGGSSKALAHILKDNNIKITIINRSKDRLESFIKSGFESYAFEDYIHTPHDAIINTTPSSLNKILPMDKSSLQKIFESAKIAYDLLYGIESPFLRLAHTMRLKTKDGKEMLVNQAILAFEIFMDRFCVKYDKKALRDSMYKASLLF</sequence>
<dbReference type="InterPro" id="IPR006151">
    <property type="entry name" value="Shikm_DH/Glu-tRNA_Rdtase"/>
</dbReference>
<dbReference type="InterPro" id="IPR046346">
    <property type="entry name" value="Aminoacid_DH-like_N_sf"/>
</dbReference>
<dbReference type="CDD" id="cd01065">
    <property type="entry name" value="NAD_bind_Shikimate_DH"/>
    <property type="match status" value="1"/>
</dbReference>
<dbReference type="SUPFAM" id="SSF51735">
    <property type="entry name" value="NAD(P)-binding Rossmann-fold domains"/>
    <property type="match status" value="1"/>
</dbReference>
<organism evidence="10 11">
    <name type="scientific">Helicobacter ibis</name>
    <dbReference type="NCBI Taxonomy" id="2962633"/>
    <lineage>
        <taxon>Bacteria</taxon>
        <taxon>Pseudomonadati</taxon>
        <taxon>Campylobacterota</taxon>
        <taxon>Epsilonproteobacteria</taxon>
        <taxon>Campylobacterales</taxon>
        <taxon>Helicobacteraceae</taxon>
        <taxon>Helicobacter</taxon>
    </lineage>
</organism>
<feature type="domain" description="Quinate/shikimate 5-dehydrogenase/glutamyl-tRNA reductase" evidence="8">
    <location>
        <begin position="108"/>
        <end position="152"/>
    </location>
</feature>
<evidence type="ECO:0000313" key="11">
    <source>
        <dbReference type="Proteomes" id="UP001210261"/>
    </source>
</evidence>
<keyword evidence="5 10" id="KW-0560">Oxidoreductase</keyword>
<evidence type="ECO:0000256" key="2">
    <source>
        <dbReference type="ARBA" id="ARBA00012962"/>
    </source>
</evidence>
<name>A0ABT4VFK0_9HELI</name>
<gene>
    <name evidence="10" type="ORF">PF021_07455</name>
</gene>
<reference evidence="10 11" key="1">
    <citation type="submission" date="2023-01" db="EMBL/GenBank/DDBJ databases">
        <title>Description of Helicobacter ibis sp. nov. isolated from faecal droppings of black-faced ibis (Theristicus melanopis).</title>
        <authorList>
            <person name="Lopez-Cantillo M."/>
            <person name="Vidal-Veuthey B."/>
            <person name="Mella A."/>
            <person name="De La Haba R."/>
            <person name="Collado L."/>
        </authorList>
    </citation>
    <scope>NUCLEOTIDE SEQUENCE [LARGE SCALE GENOMIC DNA]</scope>
    <source>
        <strain evidence="10 11">A82</strain>
    </source>
</reference>
<dbReference type="InterPro" id="IPR022893">
    <property type="entry name" value="Shikimate_DH_fam"/>
</dbReference>
<dbReference type="InterPro" id="IPR011342">
    <property type="entry name" value="Shikimate_DH"/>
</dbReference>
<dbReference type="PANTHER" id="PTHR21089">
    <property type="entry name" value="SHIKIMATE DEHYDROGENASE"/>
    <property type="match status" value="1"/>
</dbReference>
<dbReference type="Gene3D" id="3.40.50.10860">
    <property type="entry name" value="Leucine Dehydrogenase, chain A, domain 1"/>
    <property type="match status" value="1"/>
</dbReference>
<dbReference type="PANTHER" id="PTHR21089:SF1">
    <property type="entry name" value="BIFUNCTIONAL 3-DEHYDROQUINATE DEHYDRATASE_SHIKIMATE DEHYDROGENASE, CHLOROPLASTIC"/>
    <property type="match status" value="1"/>
</dbReference>
<keyword evidence="3" id="KW-0028">Amino-acid biosynthesis</keyword>
<dbReference type="RefSeq" id="WP_271021855.1">
    <property type="nucleotide sequence ID" value="NZ_JAQHXR010000004.1"/>
</dbReference>
<dbReference type="NCBIfam" id="TIGR00507">
    <property type="entry name" value="aroE"/>
    <property type="match status" value="1"/>
</dbReference>
<dbReference type="SUPFAM" id="SSF53223">
    <property type="entry name" value="Aminoacid dehydrogenase-like, N-terminal domain"/>
    <property type="match status" value="1"/>
</dbReference>
<dbReference type="InterPro" id="IPR036291">
    <property type="entry name" value="NAD(P)-bd_dom_sf"/>
</dbReference>
<keyword evidence="11" id="KW-1185">Reference proteome</keyword>
<evidence type="ECO:0000256" key="5">
    <source>
        <dbReference type="ARBA" id="ARBA00023002"/>
    </source>
</evidence>
<dbReference type="GO" id="GO:0004764">
    <property type="term" value="F:shikimate 3-dehydrogenase (NADP+) activity"/>
    <property type="evidence" value="ECO:0007669"/>
    <property type="project" value="UniProtKB-EC"/>
</dbReference>
<comment type="caution">
    <text evidence="10">The sequence shown here is derived from an EMBL/GenBank/DDBJ whole genome shotgun (WGS) entry which is preliminary data.</text>
</comment>
<evidence type="ECO:0000256" key="1">
    <source>
        <dbReference type="ARBA" id="ARBA00004871"/>
    </source>
</evidence>
<dbReference type="InterPro" id="IPR013708">
    <property type="entry name" value="Shikimate_DH-bd_N"/>
</dbReference>
<evidence type="ECO:0000259" key="8">
    <source>
        <dbReference type="Pfam" id="PF01488"/>
    </source>
</evidence>
<dbReference type="Pfam" id="PF08501">
    <property type="entry name" value="Shikimate_dh_N"/>
    <property type="match status" value="1"/>
</dbReference>
<dbReference type="Gene3D" id="3.40.50.720">
    <property type="entry name" value="NAD(P)-binding Rossmann-like Domain"/>
    <property type="match status" value="1"/>
</dbReference>
<accession>A0ABT4VFK0</accession>
<evidence type="ECO:0000256" key="7">
    <source>
        <dbReference type="ARBA" id="ARBA00049442"/>
    </source>
</evidence>
<protein>
    <recommendedName>
        <fullName evidence="2">shikimate dehydrogenase (NADP(+))</fullName>
        <ecNumber evidence="2">1.1.1.25</ecNumber>
    </recommendedName>
</protein>
<proteinExistence type="predicted"/>